<proteinExistence type="predicted"/>
<name>A0A2P6MZN8_9EUKA</name>
<evidence type="ECO:0000313" key="2">
    <source>
        <dbReference type="Proteomes" id="UP000241769"/>
    </source>
</evidence>
<organism evidence="1 2">
    <name type="scientific">Planoprotostelium fungivorum</name>
    <dbReference type="NCBI Taxonomy" id="1890364"/>
    <lineage>
        <taxon>Eukaryota</taxon>
        <taxon>Amoebozoa</taxon>
        <taxon>Evosea</taxon>
        <taxon>Variosea</taxon>
        <taxon>Cavosteliida</taxon>
        <taxon>Cavosteliaceae</taxon>
        <taxon>Planoprotostelium</taxon>
    </lineage>
</organism>
<dbReference type="InParanoid" id="A0A2P6MZN8"/>
<comment type="caution">
    <text evidence="1">The sequence shown here is derived from an EMBL/GenBank/DDBJ whole genome shotgun (WGS) entry which is preliminary data.</text>
</comment>
<accession>A0A2P6MZN8</accession>
<evidence type="ECO:0000313" key="1">
    <source>
        <dbReference type="EMBL" id="PRP77171.1"/>
    </source>
</evidence>
<reference evidence="1 2" key="1">
    <citation type="journal article" date="2018" name="Genome Biol. Evol.">
        <title>Multiple Roots of Fruiting Body Formation in Amoebozoa.</title>
        <authorList>
            <person name="Hillmann F."/>
            <person name="Forbes G."/>
            <person name="Novohradska S."/>
            <person name="Ferling I."/>
            <person name="Riege K."/>
            <person name="Groth M."/>
            <person name="Westermann M."/>
            <person name="Marz M."/>
            <person name="Spaller T."/>
            <person name="Winckler T."/>
            <person name="Schaap P."/>
            <person name="Glockner G."/>
        </authorList>
    </citation>
    <scope>NUCLEOTIDE SEQUENCE [LARGE SCALE GENOMIC DNA]</scope>
    <source>
        <strain evidence="1 2">Jena</strain>
    </source>
</reference>
<dbReference type="AlphaFoldDB" id="A0A2P6MZN8"/>
<dbReference type="Proteomes" id="UP000241769">
    <property type="component" value="Unassembled WGS sequence"/>
</dbReference>
<gene>
    <name evidence="1" type="ORF">PROFUN_14512</name>
</gene>
<dbReference type="EMBL" id="MDYQ01000276">
    <property type="protein sequence ID" value="PRP77171.1"/>
    <property type="molecule type" value="Genomic_DNA"/>
</dbReference>
<sequence>MEPLGEIRMKYRLWEFKTLCGTLCNSHTEAIHRLTTDGDSELCWQQLYRTMREDS</sequence>
<keyword evidence="2" id="KW-1185">Reference proteome</keyword>
<protein>
    <submittedName>
        <fullName evidence="1">Uncharacterized protein</fullName>
    </submittedName>
</protein>